<dbReference type="AlphaFoldDB" id="A0AAN0J8L6"/>
<dbReference type="SUPFAM" id="SSF57667">
    <property type="entry name" value="beta-beta-alpha zinc fingers"/>
    <property type="match status" value="5"/>
</dbReference>
<dbReference type="InterPro" id="IPR044417">
    <property type="entry name" value="PRDM7_9_PR-SET"/>
</dbReference>
<evidence type="ECO:0000256" key="8">
    <source>
        <dbReference type="ARBA" id="ARBA00022771"/>
    </source>
</evidence>
<dbReference type="InterPro" id="IPR036236">
    <property type="entry name" value="Znf_C2H2_sf"/>
</dbReference>
<keyword evidence="8 14" id="KW-0863">Zinc-finger</keyword>
<evidence type="ECO:0000256" key="10">
    <source>
        <dbReference type="ARBA" id="ARBA00023015"/>
    </source>
</evidence>
<dbReference type="GO" id="GO:0003677">
    <property type="term" value="F:DNA binding"/>
    <property type="evidence" value="ECO:0007669"/>
    <property type="project" value="UniProtKB-KW"/>
</dbReference>
<keyword evidence="10" id="KW-0805">Transcription regulation</keyword>
<feature type="domain" description="C2H2-type" evidence="16">
    <location>
        <begin position="579"/>
        <end position="606"/>
    </location>
</feature>
<evidence type="ECO:0000256" key="1">
    <source>
        <dbReference type="ARBA" id="ARBA00004123"/>
    </source>
</evidence>
<dbReference type="GO" id="GO:0042054">
    <property type="term" value="F:histone methyltransferase activity"/>
    <property type="evidence" value="ECO:0007669"/>
    <property type="project" value="InterPro"/>
</dbReference>
<keyword evidence="5" id="KW-0949">S-adenosyl-L-methionine</keyword>
<dbReference type="FunFam" id="3.30.160.60:FF:000110">
    <property type="entry name" value="Zinc finger protein-like"/>
    <property type="match status" value="1"/>
</dbReference>
<dbReference type="FunFam" id="3.30.160.60:FF:000450">
    <property type="entry name" value="PR domain zinc finger protein 14"/>
    <property type="match status" value="1"/>
</dbReference>
<feature type="domain" description="C2H2-type" evidence="16">
    <location>
        <begin position="551"/>
        <end position="578"/>
    </location>
</feature>
<dbReference type="RefSeq" id="XP_019853365.1">
    <property type="nucleotide sequence ID" value="XM_019997806.1"/>
</dbReference>
<reference evidence="18" key="2">
    <citation type="submission" date="2024-06" db="UniProtKB">
        <authorList>
            <consortium name="EnsemblMetazoa"/>
        </authorList>
    </citation>
    <scope>IDENTIFICATION</scope>
</reference>
<dbReference type="GeneID" id="100631787"/>
<dbReference type="PROSITE" id="PS50280">
    <property type="entry name" value="SET"/>
    <property type="match status" value="1"/>
</dbReference>
<evidence type="ECO:0000259" key="16">
    <source>
        <dbReference type="PROSITE" id="PS50157"/>
    </source>
</evidence>
<evidence type="ECO:0000256" key="14">
    <source>
        <dbReference type="PROSITE-ProRule" id="PRU00042"/>
    </source>
</evidence>
<protein>
    <recommendedName>
        <fullName evidence="20">Histone-lysine N-methyltransferase PRDM9</fullName>
    </recommendedName>
</protein>
<dbReference type="EnsemblMetazoa" id="XM_019997806.1">
    <property type="protein sequence ID" value="XP_019853365.1"/>
    <property type="gene ID" value="LOC100631787"/>
</dbReference>
<organism evidence="18 19">
    <name type="scientific">Amphimedon queenslandica</name>
    <name type="common">Sponge</name>
    <dbReference type="NCBI Taxonomy" id="400682"/>
    <lineage>
        <taxon>Eukaryota</taxon>
        <taxon>Metazoa</taxon>
        <taxon>Porifera</taxon>
        <taxon>Demospongiae</taxon>
        <taxon>Heteroscleromorpha</taxon>
        <taxon>Haplosclerida</taxon>
        <taxon>Niphatidae</taxon>
        <taxon>Amphimedon</taxon>
    </lineage>
</organism>
<dbReference type="FunFam" id="3.30.160.60:FF:000744">
    <property type="entry name" value="zinc finger E-box-binding homeobox 1"/>
    <property type="match status" value="1"/>
</dbReference>
<dbReference type="SMART" id="SM00317">
    <property type="entry name" value="SET"/>
    <property type="match status" value="1"/>
</dbReference>
<dbReference type="Pfam" id="PF00096">
    <property type="entry name" value="zf-C2H2"/>
    <property type="match status" value="4"/>
</dbReference>
<feature type="region of interest" description="Disordered" evidence="15">
    <location>
        <begin position="23"/>
        <end position="71"/>
    </location>
</feature>
<comment type="similarity">
    <text evidence="2">Belongs to the krueppel C2H2-type zinc-finger protein family.</text>
</comment>
<accession>A0AAN0J8L6</accession>
<keyword evidence="4" id="KW-0808">Transferase</keyword>
<keyword evidence="13" id="KW-0539">Nucleus</keyword>
<keyword evidence="9" id="KW-0862">Zinc</keyword>
<feature type="domain" description="SET" evidence="17">
    <location>
        <begin position="266"/>
        <end position="381"/>
    </location>
</feature>
<evidence type="ECO:0008006" key="20">
    <source>
        <dbReference type="Google" id="ProtNLM"/>
    </source>
</evidence>
<dbReference type="GO" id="GO:0008270">
    <property type="term" value="F:zinc ion binding"/>
    <property type="evidence" value="ECO:0007669"/>
    <property type="project" value="UniProtKB-KW"/>
</dbReference>
<feature type="compositionally biased region" description="Basic residues" evidence="15">
    <location>
        <begin position="35"/>
        <end position="45"/>
    </location>
</feature>
<reference evidence="19" key="1">
    <citation type="journal article" date="2010" name="Nature">
        <title>The Amphimedon queenslandica genome and the evolution of animal complexity.</title>
        <authorList>
            <person name="Srivastava M."/>
            <person name="Simakov O."/>
            <person name="Chapman J."/>
            <person name="Fahey B."/>
            <person name="Gauthier M.E."/>
            <person name="Mitros T."/>
            <person name="Richards G.S."/>
            <person name="Conaco C."/>
            <person name="Dacre M."/>
            <person name="Hellsten U."/>
            <person name="Larroux C."/>
            <person name="Putnam N.H."/>
            <person name="Stanke M."/>
            <person name="Adamska M."/>
            <person name="Darling A."/>
            <person name="Degnan S.M."/>
            <person name="Oakley T.H."/>
            <person name="Plachetzki D.C."/>
            <person name="Zhai Y."/>
            <person name="Adamski M."/>
            <person name="Calcino A."/>
            <person name="Cummins S.F."/>
            <person name="Goodstein D.M."/>
            <person name="Harris C."/>
            <person name="Jackson D.J."/>
            <person name="Leys S.P."/>
            <person name="Shu S."/>
            <person name="Woodcroft B.J."/>
            <person name="Vervoort M."/>
            <person name="Kosik K.S."/>
            <person name="Manning G."/>
            <person name="Degnan B.M."/>
            <person name="Rokhsar D.S."/>
        </authorList>
    </citation>
    <scope>NUCLEOTIDE SEQUENCE [LARGE SCALE GENOMIC DNA]</scope>
</reference>
<keyword evidence="12" id="KW-0804">Transcription</keyword>
<feature type="domain" description="C2H2-type" evidence="16">
    <location>
        <begin position="607"/>
        <end position="634"/>
    </location>
</feature>
<dbReference type="GO" id="GO:0032259">
    <property type="term" value="P:methylation"/>
    <property type="evidence" value="ECO:0007669"/>
    <property type="project" value="UniProtKB-KW"/>
</dbReference>
<name>A0AAN0J8L6_AMPQE</name>
<evidence type="ECO:0000256" key="12">
    <source>
        <dbReference type="ARBA" id="ARBA00023163"/>
    </source>
</evidence>
<sequence length="659" mass="76834">MSGLSEYEKKRLANIKENNEILRGLGLLSGTQKTERKRPNKRRKRKDDSDSEDEWLPGLPEEPKPFSRQKVTVLKPEERKPLAKIVLQADEKVTTALINRKSVLPGRRCKKSSQQPLPVKVPVSALPEWLQSDDDQKIDFEGFHLEEVLKEEAEALKCIYEKDYSLFYEGMGESDSEESDFGGFELNQIDVLRTEKRRYPKRSTAKKIYTEEELSDEDEYLLFIVCEDCQKIHHGDCPVHGPLATLDPSSGYNTASLQYTSVPVPRELTVKESKIPKAGLGVFATELIPNGVKFGPYKGQKVYYEDIDEDDDTSYMWEIKKPNESYYIDGQVESESNWMRYINCARNEEEQNLVAFQYHGEIYYRTFKDICPGTELFVWYGDQYAKDLGIETTVNNYGLFICKRCSNRFKSKSNFKTHLQSNKDCFKANPQIFTCGRCQESFYALHKLQDHIRKHEEVKTETKIRFVKIEENVTNNEERYRDGAKRRRKADCQRRFHCEYCNKSFTQRGSLNTHIRIHTGETYHCQYCDKSFTIRDNLDRHIRTHTGEKPYHCEYCDASFTTSGDLNRHIRIHTGEKPYHCEYCDASFTESGTLNTHIRTHTGEKPYHCKYCDASFTTSGHLNTHIRIHTGEKPYHCKYCDKSFTQSSILTRHIRAVHN</sequence>
<keyword evidence="11" id="KW-0238">DNA-binding</keyword>
<dbReference type="PROSITE" id="PS00028">
    <property type="entry name" value="ZINC_FINGER_C2H2_1"/>
    <property type="match status" value="7"/>
</dbReference>
<feature type="domain" description="C2H2-type" evidence="16">
    <location>
        <begin position="433"/>
        <end position="460"/>
    </location>
</feature>
<dbReference type="PROSITE" id="PS50157">
    <property type="entry name" value="ZINC_FINGER_C2H2_2"/>
    <property type="match status" value="7"/>
</dbReference>
<dbReference type="GO" id="GO:0010468">
    <property type="term" value="P:regulation of gene expression"/>
    <property type="evidence" value="ECO:0007669"/>
    <property type="project" value="UniProtKB-ARBA"/>
</dbReference>
<evidence type="ECO:0000256" key="9">
    <source>
        <dbReference type="ARBA" id="ARBA00022833"/>
    </source>
</evidence>
<feature type="domain" description="C2H2-type" evidence="16">
    <location>
        <begin position="523"/>
        <end position="550"/>
    </location>
</feature>
<dbReference type="FunFam" id="3.30.160.60:FF:003288">
    <property type="entry name" value="Uncharacterized protein"/>
    <property type="match status" value="1"/>
</dbReference>
<dbReference type="FunFam" id="3.30.160.60:FF:000733">
    <property type="entry name" value="Zinc finger protein 236 variant"/>
    <property type="match status" value="2"/>
</dbReference>
<dbReference type="PANTHER" id="PTHR16515">
    <property type="entry name" value="PR DOMAIN ZINC FINGER PROTEIN"/>
    <property type="match status" value="1"/>
</dbReference>
<evidence type="ECO:0000256" key="2">
    <source>
        <dbReference type="ARBA" id="ARBA00006991"/>
    </source>
</evidence>
<dbReference type="GO" id="GO:0005634">
    <property type="term" value="C:nucleus"/>
    <property type="evidence" value="ECO:0007669"/>
    <property type="project" value="UniProtKB-SubCell"/>
</dbReference>
<comment type="subcellular location">
    <subcellularLocation>
        <location evidence="1">Nucleus</location>
    </subcellularLocation>
</comment>
<dbReference type="SMART" id="SM00355">
    <property type="entry name" value="ZnF_C2H2"/>
    <property type="match status" value="8"/>
</dbReference>
<dbReference type="KEGG" id="aqu:100631787"/>
<dbReference type="SUPFAM" id="SSF82199">
    <property type="entry name" value="SET domain"/>
    <property type="match status" value="1"/>
</dbReference>
<evidence type="ECO:0000256" key="3">
    <source>
        <dbReference type="ARBA" id="ARBA00022603"/>
    </source>
</evidence>
<proteinExistence type="inferred from homology"/>
<dbReference type="CDD" id="cd19193">
    <property type="entry name" value="PR-SET_PRDM7_9"/>
    <property type="match status" value="1"/>
</dbReference>
<evidence type="ECO:0000256" key="4">
    <source>
        <dbReference type="ARBA" id="ARBA00022679"/>
    </source>
</evidence>
<dbReference type="InterPro" id="IPR046341">
    <property type="entry name" value="SET_dom_sf"/>
</dbReference>
<evidence type="ECO:0000256" key="11">
    <source>
        <dbReference type="ARBA" id="ARBA00023125"/>
    </source>
</evidence>
<keyword evidence="3" id="KW-0489">Methyltransferase</keyword>
<evidence type="ECO:0000256" key="5">
    <source>
        <dbReference type="ARBA" id="ARBA00022691"/>
    </source>
</evidence>
<keyword evidence="19" id="KW-1185">Reference proteome</keyword>
<evidence type="ECO:0000313" key="19">
    <source>
        <dbReference type="Proteomes" id="UP000007879"/>
    </source>
</evidence>
<dbReference type="Pfam" id="PF21549">
    <property type="entry name" value="PRDM2_PR"/>
    <property type="match status" value="1"/>
</dbReference>
<evidence type="ECO:0000256" key="15">
    <source>
        <dbReference type="SAM" id="MobiDB-lite"/>
    </source>
</evidence>
<dbReference type="Gene3D" id="2.170.270.10">
    <property type="entry name" value="SET domain"/>
    <property type="match status" value="1"/>
</dbReference>
<evidence type="ECO:0000259" key="17">
    <source>
        <dbReference type="PROSITE" id="PS50280"/>
    </source>
</evidence>
<keyword evidence="7" id="KW-0677">Repeat</keyword>
<keyword evidence="6" id="KW-0479">Metal-binding</keyword>
<evidence type="ECO:0000313" key="18">
    <source>
        <dbReference type="EnsemblMetazoa" id="XP_019853365.1"/>
    </source>
</evidence>
<dbReference type="Proteomes" id="UP000007879">
    <property type="component" value="Unassembled WGS sequence"/>
</dbReference>
<dbReference type="Pfam" id="PF13465">
    <property type="entry name" value="zf-H2C2_2"/>
    <property type="match status" value="1"/>
</dbReference>
<dbReference type="InterPro" id="IPR050331">
    <property type="entry name" value="Zinc_finger"/>
</dbReference>
<feature type="domain" description="C2H2-type" evidence="16">
    <location>
        <begin position="635"/>
        <end position="659"/>
    </location>
</feature>
<dbReference type="InterPro" id="IPR001214">
    <property type="entry name" value="SET_dom"/>
</dbReference>
<dbReference type="InterPro" id="IPR013087">
    <property type="entry name" value="Znf_C2H2_type"/>
</dbReference>
<feature type="domain" description="C2H2-type" evidence="16">
    <location>
        <begin position="496"/>
        <end position="523"/>
    </location>
</feature>
<evidence type="ECO:0000256" key="13">
    <source>
        <dbReference type="ARBA" id="ARBA00023242"/>
    </source>
</evidence>
<evidence type="ECO:0000256" key="6">
    <source>
        <dbReference type="ARBA" id="ARBA00022723"/>
    </source>
</evidence>
<dbReference type="Gene3D" id="3.30.160.60">
    <property type="entry name" value="Classic Zinc Finger"/>
    <property type="match status" value="7"/>
</dbReference>
<evidence type="ECO:0000256" key="7">
    <source>
        <dbReference type="ARBA" id="ARBA00022737"/>
    </source>
</evidence>
<dbReference type="PANTHER" id="PTHR16515:SF66">
    <property type="entry name" value="C2H2-TYPE DOMAIN-CONTAINING PROTEIN"/>
    <property type="match status" value="1"/>
</dbReference>